<dbReference type="EMBL" id="CM042010">
    <property type="protein sequence ID" value="KAI3779167.1"/>
    <property type="molecule type" value="Genomic_DNA"/>
</dbReference>
<evidence type="ECO:0000313" key="1">
    <source>
        <dbReference type="EMBL" id="KAI3779167.1"/>
    </source>
</evidence>
<proteinExistence type="predicted"/>
<name>A0ACB9G6W8_CICIN</name>
<comment type="caution">
    <text evidence="1">The sequence shown here is derived from an EMBL/GenBank/DDBJ whole genome shotgun (WGS) entry which is preliminary data.</text>
</comment>
<organism evidence="1 2">
    <name type="scientific">Cichorium intybus</name>
    <name type="common">Chicory</name>
    <dbReference type="NCBI Taxonomy" id="13427"/>
    <lineage>
        <taxon>Eukaryota</taxon>
        <taxon>Viridiplantae</taxon>
        <taxon>Streptophyta</taxon>
        <taxon>Embryophyta</taxon>
        <taxon>Tracheophyta</taxon>
        <taxon>Spermatophyta</taxon>
        <taxon>Magnoliopsida</taxon>
        <taxon>eudicotyledons</taxon>
        <taxon>Gunneridae</taxon>
        <taxon>Pentapetalae</taxon>
        <taxon>asterids</taxon>
        <taxon>campanulids</taxon>
        <taxon>Asterales</taxon>
        <taxon>Asteraceae</taxon>
        <taxon>Cichorioideae</taxon>
        <taxon>Cichorieae</taxon>
        <taxon>Cichoriinae</taxon>
        <taxon>Cichorium</taxon>
    </lineage>
</organism>
<protein>
    <submittedName>
        <fullName evidence="1">Uncharacterized protein</fullName>
    </submittedName>
</protein>
<dbReference type="Proteomes" id="UP001055811">
    <property type="component" value="Linkage Group LG02"/>
</dbReference>
<gene>
    <name evidence="1" type="ORF">L2E82_08734</name>
</gene>
<sequence length="200" mass="22705">MESEHRLIILRYPLCRQEPRCIKYVVDTVSNTLFPNKDLVVLQGVDHLKISLQKLKSATNNFSKDYFITKGGFGEVYKARYEDGIVAIKKLDKMQGQGHPQFMMEIALLSAYKHENLVSLLVDVSKHPRVPFSAELAQTHYKNGALDEIIDSDLRKQMNPASLSTFSTVANQCLKSLGQERPRMSMVVKEIEKALGQQVH</sequence>
<evidence type="ECO:0000313" key="2">
    <source>
        <dbReference type="Proteomes" id="UP001055811"/>
    </source>
</evidence>
<reference evidence="2" key="1">
    <citation type="journal article" date="2022" name="Mol. Ecol. Resour.">
        <title>The genomes of chicory, endive, great burdock and yacon provide insights into Asteraceae palaeo-polyploidization history and plant inulin production.</title>
        <authorList>
            <person name="Fan W."/>
            <person name="Wang S."/>
            <person name="Wang H."/>
            <person name="Wang A."/>
            <person name="Jiang F."/>
            <person name="Liu H."/>
            <person name="Zhao H."/>
            <person name="Xu D."/>
            <person name="Zhang Y."/>
        </authorList>
    </citation>
    <scope>NUCLEOTIDE SEQUENCE [LARGE SCALE GENOMIC DNA]</scope>
    <source>
        <strain evidence="2">cv. Punajuju</strain>
    </source>
</reference>
<reference evidence="1 2" key="2">
    <citation type="journal article" date="2022" name="Mol. Ecol. Resour.">
        <title>The genomes of chicory, endive, great burdock and yacon provide insights into Asteraceae paleo-polyploidization history and plant inulin production.</title>
        <authorList>
            <person name="Fan W."/>
            <person name="Wang S."/>
            <person name="Wang H."/>
            <person name="Wang A."/>
            <person name="Jiang F."/>
            <person name="Liu H."/>
            <person name="Zhao H."/>
            <person name="Xu D."/>
            <person name="Zhang Y."/>
        </authorList>
    </citation>
    <scope>NUCLEOTIDE SEQUENCE [LARGE SCALE GENOMIC DNA]</scope>
    <source>
        <strain evidence="2">cv. Punajuju</strain>
        <tissue evidence="1">Leaves</tissue>
    </source>
</reference>
<keyword evidence="2" id="KW-1185">Reference proteome</keyword>
<accession>A0ACB9G6W8</accession>